<proteinExistence type="inferred from homology"/>
<dbReference type="SMART" id="SM00851">
    <property type="entry name" value="MGS"/>
    <property type="match status" value="1"/>
</dbReference>
<dbReference type="FunFam" id="3.40.50.1380:FF:000003">
    <property type="entry name" value="Bifunctional purine biosynthesis protein"/>
    <property type="match status" value="1"/>
</dbReference>
<dbReference type="InterPro" id="IPR011607">
    <property type="entry name" value="MGS-like_dom"/>
</dbReference>
<keyword evidence="11" id="KW-0658">Purine biosynthesis</keyword>
<evidence type="ECO:0000256" key="3">
    <source>
        <dbReference type="ARBA" id="ARBA00004844"/>
    </source>
</evidence>
<dbReference type="Gene3D" id="3.40.140.20">
    <property type="match status" value="2"/>
</dbReference>
<dbReference type="FunFam" id="3.40.140.20:FF:000003">
    <property type="entry name" value="Bifunctional purine biosynthesis protein"/>
    <property type="match status" value="1"/>
</dbReference>
<evidence type="ECO:0000256" key="14">
    <source>
        <dbReference type="ARBA" id="ARBA00032307"/>
    </source>
</evidence>
<dbReference type="HAMAP" id="MF_00139">
    <property type="entry name" value="PurH"/>
    <property type="match status" value="1"/>
</dbReference>
<evidence type="ECO:0000256" key="4">
    <source>
        <dbReference type="ARBA" id="ARBA00004954"/>
    </source>
</evidence>
<dbReference type="GO" id="GO:0006189">
    <property type="term" value="P:'de novo' IMP biosynthetic process"/>
    <property type="evidence" value="ECO:0007669"/>
    <property type="project" value="TreeGrafter"/>
</dbReference>
<dbReference type="Gene3D" id="1.10.287.440">
    <property type="match status" value="1"/>
</dbReference>
<dbReference type="InterPro" id="IPR024051">
    <property type="entry name" value="AICAR_Tfase_dup_dom_sf"/>
</dbReference>
<comment type="pathway">
    <text evidence="4">Purine metabolism; IMP biosynthesis via de novo pathway; 5-formamido-1-(5-phospho-D-ribosyl)imidazole-4-carboxamide from 5-amino-1-(5-phospho-D-ribosyl)imidazole-4-carboxamide (10-formyl THF route): step 1/1.</text>
</comment>
<evidence type="ECO:0000313" key="21">
    <source>
        <dbReference type="Proteomes" id="UP001162156"/>
    </source>
</evidence>
<comment type="similarity">
    <text evidence="5">Belongs to the PurH family.</text>
</comment>
<comment type="pathway">
    <text evidence="3">Purine metabolism; IMP biosynthesis via de novo pathway; IMP from 5-formamido-1-(5-phospho-D-ribosyl)imidazole-4-carboxamide: step 1/1.</text>
</comment>
<accession>A0AAV8XFV9</accession>
<name>A0AAV8XFV9_9CUCU</name>
<evidence type="ECO:0000256" key="17">
    <source>
        <dbReference type="ARBA" id="ARBA00048341"/>
    </source>
</evidence>
<dbReference type="EMBL" id="JANEYF010003318">
    <property type="protein sequence ID" value="KAJ8937449.1"/>
    <property type="molecule type" value="Genomic_DNA"/>
</dbReference>
<dbReference type="GO" id="GO:0004643">
    <property type="term" value="F:phosphoribosylaminoimidazolecarboxamide formyltransferase activity"/>
    <property type="evidence" value="ECO:0007669"/>
    <property type="project" value="UniProtKB-EC"/>
</dbReference>
<keyword evidence="10" id="KW-0808">Transferase</keyword>
<dbReference type="PROSITE" id="PS51855">
    <property type="entry name" value="MGS"/>
    <property type="match status" value="1"/>
</dbReference>
<evidence type="ECO:0000313" key="20">
    <source>
        <dbReference type="EMBL" id="KAJ8937449.1"/>
    </source>
</evidence>
<evidence type="ECO:0000256" key="6">
    <source>
        <dbReference type="ARBA" id="ARBA00012253"/>
    </source>
</evidence>
<dbReference type="PIRSF" id="PIRSF000414">
    <property type="entry name" value="AICARFT_IMPCHas"/>
    <property type="match status" value="1"/>
</dbReference>
<dbReference type="EC" id="2.1.2.3" evidence="6"/>
<dbReference type="Proteomes" id="UP001162156">
    <property type="component" value="Unassembled WGS sequence"/>
</dbReference>
<evidence type="ECO:0000256" key="10">
    <source>
        <dbReference type="ARBA" id="ARBA00022679"/>
    </source>
</evidence>
<evidence type="ECO:0000256" key="9">
    <source>
        <dbReference type="ARBA" id="ARBA00022490"/>
    </source>
</evidence>
<evidence type="ECO:0000256" key="18">
    <source>
        <dbReference type="ARBA" id="ARBA00053070"/>
    </source>
</evidence>
<dbReference type="EC" id="3.5.4.10" evidence="7"/>
<dbReference type="FunFam" id="1.10.287.440:FF:000001">
    <property type="entry name" value="Bifunctional purine biosynthesis protein PURH"/>
    <property type="match status" value="1"/>
</dbReference>
<dbReference type="InterPro" id="IPR016193">
    <property type="entry name" value="Cytidine_deaminase-like"/>
</dbReference>
<dbReference type="PANTHER" id="PTHR11692">
    <property type="entry name" value="BIFUNCTIONAL PURINE BIOSYNTHESIS PROTEIN PURH"/>
    <property type="match status" value="1"/>
</dbReference>
<keyword evidence="13" id="KW-0511">Multifunctional enzyme</keyword>
<dbReference type="InterPro" id="IPR002695">
    <property type="entry name" value="PurH-like"/>
</dbReference>
<dbReference type="GO" id="GO:0003937">
    <property type="term" value="F:IMP cyclohydrolase activity"/>
    <property type="evidence" value="ECO:0007669"/>
    <property type="project" value="UniProtKB-EC"/>
</dbReference>
<evidence type="ECO:0000256" key="12">
    <source>
        <dbReference type="ARBA" id="ARBA00022801"/>
    </source>
</evidence>
<dbReference type="SUPFAM" id="SSF52335">
    <property type="entry name" value="Methylglyoxal synthase-like"/>
    <property type="match status" value="1"/>
</dbReference>
<reference evidence="20" key="1">
    <citation type="journal article" date="2023" name="Insect Mol. Biol.">
        <title>Genome sequencing provides insights into the evolution of gene families encoding plant cell wall-degrading enzymes in longhorned beetles.</title>
        <authorList>
            <person name="Shin N.R."/>
            <person name="Okamura Y."/>
            <person name="Kirsch R."/>
            <person name="Pauchet Y."/>
        </authorList>
    </citation>
    <scope>NUCLEOTIDE SEQUENCE</scope>
    <source>
        <strain evidence="20">RBIC_L_NR</strain>
    </source>
</reference>
<organism evidence="20 21">
    <name type="scientific">Rhamnusium bicolor</name>
    <dbReference type="NCBI Taxonomy" id="1586634"/>
    <lineage>
        <taxon>Eukaryota</taxon>
        <taxon>Metazoa</taxon>
        <taxon>Ecdysozoa</taxon>
        <taxon>Arthropoda</taxon>
        <taxon>Hexapoda</taxon>
        <taxon>Insecta</taxon>
        <taxon>Pterygota</taxon>
        <taxon>Neoptera</taxon>
        <taxon>Endopterygota</taxon>
        <taxon>Coleoptera</taxon>
        <taxon>Polyphaga</taxon>
        <taxon>Cucujiformia</taxon>
        <taxon>Chrysomeloidea</taxon>
        <taxon>Cerambycidae</taxon>
        <taxon>Lepturinae</taxon>
        <taxon>Rhagiini</taxon>
        <taxon>Rhamnusium</taxon>
    </lineage>
</organism>
<evidence type="ECO:0000256" key="7">
    <source>
        <dbReference type="ARBA" id="ARBA00012712"/>
    </source>
</evidence>
<dbReference type="AlphaFoldDB" id="A0AAV8XFV9"/>
<dbReference type="InterPro" id="IPR024050">
    <property type="entry name" value="AICAR_Tfase_insert_dom_sf"/>
</dbReference>
<evidence type="ECO:0000256" key="5">
    <source>
        <dbReference type="ARBA" id="ARBA00007667"/>
    </source>
</evidence>
<evidence type="ECO:0000256" key="13">
    <source>
        <dbReference type="ARBA" id="ARBA00023268"/>
    </source>
</evidence>
<dbReference type="Gene3D" id="3.40.50.1380">
    <property type="entry name" value="Methylglyoxal synthase-like domain"/>
    <property type="match status" value="1"/>
</dbReference>
<evidence type="ECO:0000259" key="19">
    <source>
        <dbReference type="PROSITE" id="PS51855"/>
    </source>
</evidence>
<keyword evidence="9" id="KW-0963">Cytoplasm</keyword>
<comment type="subunit">
    <text evidence="15">Homodimer. Associates with internalized INSR complexes on Golgi/endosomal membranes. Interacts with INSR; ATIC together with PRKAA2/AMPK2 and HACD3/PTPLAD1 is proposed to be part of a signaling network regulating INSR autophosphorylation and endocytosis.</text>
</comment>
<comment type="caution">
    <text evidence="20">The sequence shown here is derived from an EMBL/GenBank/DDBJ whole genome shotgun (WGS) entry which is preliminary data.</text>
</comment>
<gene>
    <name evidence="20" type="ORF">NQ314_011838</name>
</gene>
<evidence type="ECO:0000256" key="16">
    <source>
        <dbReference type="ARBA" id="ARBA00047515"/>
    </source>
</evidence>
<comment type="catalytic activity">
    <reaction evidence="1">
        <text>10-formyldihydrofolate + 5-amino-1-(5-phospho-beta-D-ribosyl)imidazole-4-carboxamide = 5-formamido-1-(5-phospho-D-ribosyl)imidazole-4-carboxamide + 7,8-dihydrofolate</text>
        <dbReference type="Rhea" id="RHEA:59144"/>
        <dbReference type="ChEBI" id="CHEBI:57451"/>
        <dbReference type="ChEBI" id="CHEBI:57452"/>
        <dbReference type="ChEBI" id="CHEBI:58467"/>
        <dbReference type="ChEBI" id="CHEBI:58475"/>
    </reaction>
    <physiologicalReaction direction="left-to-right" evidence="1">
        <dbReference type="Rhea" id="RHEA:59145"/>
    </physiologicalReaction>
</comment>
<dbReference type="Pfam" id="PF01808">
    <property type="entry name" value="AICARFT_IMPCHas"/>
    <property type="match status" value="2"/>
</dbReference>
<keyword evidence="12" id="KW-0378">Hydrolase</keyword>
<protein>
    <recommendedName>
        <fullName evidence="8">Bifunctional purine biosynthesis protein ATIC</fullName>
        <ecNumber evidence="6">2.1.2.3</ecNumber>
        <ecNumber evidence="7">3.5.4.10</ecNumber>
    </recommendedName>
    <alternativeName>
        <fullName evidence="14">AICAR transformylase/inosine monophosphate cyclohydrolase</fullName>
    </alternativeName>
</protein>
<dbReference type="Pfam" id="PF02142">
    <property type="entry name" value="MGS"/>
    <property type="match status" value="1"/>
</dbReference>
<sequence length="620" mass="67847">MATGGNIALLSVSNKIGLVELGKNLCSLGFQLVGSGGTAAILRDAGLSVKDVSEISGAPEILGGRVKTLHPAVHGGILSRLIPSDQADLKEQNIEMIRIVVCNLYPFVETISRPDVIIADAVENIDIGGVTLLRAAAKNHSRVTVICDPSDYSTVINEIRNNSNKDTSPETRQTLALKAFTHTSDYDLAISDYFRKQYSSGVSQLTLRYGMNPHQKPAQLFTTLPKLPLTVVNGSPGYINLCDALNAWQLVKELKAALQMPAATSFKHVSPAGAAVGVPLDINQAKLCMVDDLYAQLTPLATAYARARGADRMSSFGDFVALSDDCDYPTARLISREVSDGVIAPGYTPEALQLLKKKKNGTYCILQRVILLLKVVLRYLKFQLLYSKLIFLFRLIQVTSPDSIERKVLFGLTLEQQRNNAVIDQSVFTNVVTDNKTLPESAVRDLIVATIALKYTQSNSVCYAIDGQVIGIGAGQQSRIHCTRLAGDKADNWWLRQHPKVLNMKFKKGVKRAEVSNAIDNFVNGSVGKDMDRAIFEAMYDEVPVEFTESERKTWLSQLTGVALGSDAFFPFRDNIDRAYLSGVSYIGSPAGSTNDEEVIVACNEHKIVLAHTNLRLFHH</sequence>
<dbReference type="CDD" id="cd01421">
    <property type="entry name" value="IMPCH"/>
    <property type="match status" value="1"/>
</dbReference>
<comment type="subcellular location">
    <subcellularLocation>
        <location evidence="2">Cytoplasm</location>
        <location evidence="2">Cytosol</location>
    </subcellularLocation>
</comment>
<evidence type="ECO:0000256" key="8">
    <source>
        <dbReference type="ARBA" id="ARBA00017905"/>
    </source>
</evidence>
<dbReference type="SMART" id="SM00798">
    <property type="entry name" value="AICARFT_IMPCHas"/>
    <property type="match status" value="1"/>
</dbReference>
<dbReference type="SUPFAM" id="SSF53927">
    <property type="entry name" value="Cytidine deaminase-like"/>
    <property type="match status" value="1"/>
</dbReference>
<comment type="catalytic activity">
    <reaction evidence="17">
        <text>IMP + H2O = 5-formamido-1-(5-phospho-D-ribosyl)imidazole-4-carboxamide</text>
        <dbReference type="Rhea" id="RHEA:18445"/>
        <dbReference type="ChEBI" id="CHEBI:15377"/>
        <dbReference type="ChEBI" id="CHEBI:58053"/>
        <dbReference type="ChEBI" id="CHEBI:58467"/>
        <dbReference type="EC" id="3.5.4.10"/>
    </reaction>
    <physiologicalReaction direction="right-to-left" evidence="17">
        <dbReference type="Rhea" id="RHEA:18447"/>
    </physiologicalReaction>
</comment>
<evidence type="ECO:0000256" key="1">
    <source>
        <dbReference type="ARBA" id="ARBA00000945"/>
    </source>
</evidence>
<feature type="domain" description="MGS-like" evidence="19">
    <location>
        <begin position="1"/>
        <end position="147"/>
    </location>
</feature>
<evidence type="ECO:0000256" key="2">
    <source>
        <dbReference type="ARBA" id="ARBA00004514"/>
    </source>
</evidence>
<comment type="catalytic activity">
    <reaction evidence="16">
        <text>(6R)-10-formyltetrahydrofolate + 5-amino-1-(5-phospho-beta-D-ribosyl)imidazole-4-carboxamide = 5-formamido-1-(5-phospho-D-ribosyl)imidazole-4-carboxamide + (6S)-5,6,7,8-tetrahydrofolate</text>
        <dbReference type="Rhea" id="RHEA:22192"/>
        <dbReference type="ChEBI" id="CHEBI:57453"/>
        <dbReference type="ChEBI" id="CHEBI:58467"/>
        <dbReference type="ChEBI" id="CHEBI:58475"/>
        <dbReference type="ChEBI" id="CHEBI:195366"/>
        <dbReference type="EC" id="2.1.2.3"/>
    </reaction>
    <physiologicalReaction direction="left-to-right" evidence="16">
        <dbReference type="Rhea" id="RHEA:22193"/>
    </physiologicalReaction>
</comment>
<dbReference type="InterPro" id="IPR036914">
    <property type="entry name" value="MGS-like_dom_sf"/>
</dbReference>
<evidence type="ECO:0000256" key="11">
    <source>
        <dbReference type="ARBA" id="ARBA00022755"/>
    </source>
</evidence>
<evidence type="ECO:0000256" key="15">
    <source>
        <dbReference type="ARBA" id="ARBA00046691"/>
    </source>
</evidence>
<dbReference type="PANTHER" id="PTHR11692:SF0">
    <property type="entry name" value="BIFUNCTIONAL PURINE BIOSYNTHESIS PROTEIN ATIC"/>
    <property type="match status" value="1"/>
</dbReference>
<comment type="function">
    <text evidence="18">Bifunctional enzyme that catalyzes the last two steps of purine biosynthesis. Acts as a transformylase that incorporates a formyl group to the AMP analog AICAR (5-amino-1-(5-phospho-beta-D-ribosyl)imidazole-4-carboxamide) to produce the intermediate formyl-AICAR (FAICAR). Can use both 10-formyldihydrofolate and 10-formyltetrahydrofolate as the formyl donor in this reaction. Also catalyzes the cyclization of FAICAR to inosine monophosphate (IMP). Promotes insulin receptor/INSR autophosphorylation and is involved in INSR internalization.</text>
</comment>
<keyword evidence="21" id="KW-1185">Reference proteome</keyword>
<dbReference type="GO" id="GO:0005829">
    <property type="term" value="C:cytosol"/>
    <property type="evidence" value="ECO:0007669"/>
    <property type="project" value="UniProtKB-SubCell"/>
</dbReference>